<dbReference type="EMBL" id="QSSA01000013">
    <property type="protein sequence ID" value="RGL60603.1"/>
    <property type="molecule type" value="Genomic_DNA"/>
</dbReference>
<dbReference type="InterPro" id="IPR007730">
    <property type="entry name" value="SPOR-like_dom"/>
</dbReference>
<evidence type="ECO:0000313" key="4">
    <source>
        <dbReference type="Proteomes" id="UP000261187"/>
    </source>
</evidence>
<accession>A0AA92SYM4</accession>
<dbReference type="PROSITE" id="PS51724">
    <property type="entry name" value="SPOR"/>
    <property type="match status" value="1"/>
</dbReference>
<dbReference type="Pfam" id="PF18174">
    <property type="entry name" value="HU-CCDC81_bac_1"/>
    <property type="match status" value="1"/>
</dbReference>
<dbReference type="AlphaFoldDB" id="A0AA92SYM4"/>
<evidence type="ECO:0000256" key="1">
    <source>
        <dbReference type="SAM" id="MobiDB-lite"/>
    </source>
</evidence>
<feature type="compositionally biased region" description="Polar residues" evidence="1">
    <location>
        <begin position="189"/>
        <end position="199"/>
    </location>
</feature>
<feature type="region of interest" description="Disordered" evidence="1">
    <location>
        <begin position="178"/>
        <end position="199"/>
    </location>
</feature>
<protein>
    <submittedName>
        <fullName evidence="3">SPOR domain-containing protein</fullName>
    </submittedName>
</protein>
<dbReference type="Pfam" id="PF18175">
    <property type="entry name" value="HU-CCDC81_bac_2"/>
    <property type="match status" value="1"/>
</dbReference>
<organism evidence="3 4">
    <name type="scientific">Segatella copri</name>
    <dbReference type="NCBI Taxonomy" id="165179"/>
    <lineage>
        <taxon>Bacteria</taxon>
        <taxon>Pseudomonadati</taxon>
        <taxon>Bacteroidota</taxon>
        <taxon>Bacteroidia</taxon>
        <taxon>Bacteroidales</taxon>
        <taxon>Prevotellaceae</taxon>
        <taxon>Segatella</taxon>
    </lineage>
</organism>
<feature type="domain" description="SPOR" evidence="2">
    <location>
        <begin position="305"/>
        <end position="382"/>
    </location>
</feature>
<sequence>MVISEKITTFANVNRLERHIEILLLSNDCVIVPGFGGFMAHHVDARYDGRDSMFLPPLRTIGFNPQLQMNDSLLALSYVEAYDISYPEALNRIADEVTEMRQTLENSGKFELNDIGTIILNEDGNYTFEPCEAGILTPELYGLGGLNMLPLAQISAEEVQKTEDSAASIIEMPAKTVENNRTESEVKNQDSNQKMESGLSVNSSVFVNDEDEKESNAEFISIKKSWLRNIAAACIALIAFFTYSSPLGTPTVQKSQIDTGMLNRIMPKEINKVAQPQELVLSTESQAEESIPAKSVNMAQDNELQTASSYYSIVLASRVTKRNAACYAELLQNKGFKEARVLITDNNVKVIYGTYSTEGEAYTALNRLHNYDAFTDGWITKVKE</sequence>
<evidence type="ECO:0000313" key="3">
    <source>
        <dbReference type="EMBL" id="RGL60603.1"/>
    </source>
</evidence>
<reference evidence="3 4" key="1">
    <citation type="submission" date="2018-08" db="EMBL/GenBank/DDBJ databases">
        <title>A genome reference for cultivated species of the human gut microbiota.</title>
        <authorList>
            <person name="Zou Y."/>
            <person name="Xue W."/>
            <person name="Luo G."/>
        </authorList>
    </citation>
    <scope>NUCLEOTIDE SEQUENCE [LARGE SCALE GENOMIC DNA]</scope>
    <source>
        <strain evidence="3 4">TF06-40</strain>
    </source>
</reference>
<dbReference type="GO" id="GO:0042834">
    <property type="term" value="F:peptidoglycan binding"/>
    <property type="evidence" value="ECO:0007669"/>
    <property type="project" value="InterPro"/>
</dbReference>
<dbReference type="Proteomes" id="UP000261187">
    <property type="component" value="Unassembled WGS sequence"/>
</dbReference>
<proteinExistence type="predicted"/>
<feature type="compositionally biased region" description="Basic and acidic residues" evidence="1">
    <location>
        <begin position="178"/>
        <end position="188"/>
    </location>
</feature>
<name>A0AA92SYM4_9BACT</name>
<comment type="caution">
    <text evidence="3">The sequence shown here is derived from an EMBL/GenBank/DDBJ whole genome shotgun (WGS) entry which is preliminary data.</text>
</comment>
<dbReference type="InterPro" id="IPR040495">
    <property type="entry name" value="HU-CCDC81_bac_1"/>
</dbReference>
<dbReference type="InterPro" id="IPR041268">
    <property type="entry name" value="HU-CCDC81_bac_2"/>
</dbReference>
<evidence type="ECO:0000259" key="2">
    <source>
        <dbReference type="PROSITE" id="PS51724"/>
    </source>
</evidence>
<gene>
    <name evidence="3" type="ORF">DXC61_07420</name>
</gene>